<sequence>MDPEPCRESAKATLVAHSKLPQEVIDHSLGFLYNDKDALANCSLVSRQWSSFSQRVLFDSTRVTLKSVDHLNDFIQFLTAFHGSSRIRKLKLTDHRNIGVGCDARVVLCPIHMVPRILELLPGLQSFKIIYTMIGCECNSELDEGIEEEQTTRGPFSLKKLSVHDIMGSTSDVIAFLNVFDNIGTLDCMRTYRGILSTDPSLEAQPRSIGIHAIRHYACDPEELLYPILRLQPCASQLQQVIIELEVAMAAAFSKFVSQIPNLRHLDLSPNMKAGDDDEGSEDGDVEPASWSLLDLSGCSSLRSFALRFYPVSVSLDDDSEVHDRCRQYVRDASEILLRLPQTVSQITFGIHIPPLLPTSH</sequence>
<evidence type="ECO:0008006" key="3">
    <source>
        <dbReference type="Google" id="ProtNLM"/>
    </source>
</evidence>
<dbReference type="Proteomes" id="UP000813824">
    <property type="component" value="Unassembled WGS sequence"/>
</dbReference>
<dbReference type="OrthoDB" id="2788229at2759"/>
<dbReference type="SUPFAM" id="SSF52047">
    <property type="entry name" value="RNI-like"/>
    <property type="match status" value="1"/>
</dbReference>
<protein>
    <recommendedName>
        <fullName evidence="3">F-box domain-containing protein</fullName>
    </recommendedName>
</protein>
<organism evidence="1 2">
    <name type="scientific">Cristinia sonorae</name>
    <dbReference type="NCBI Taxonomy" id="1940300"/>
    <lineage>
        <taxon>Eukaryota</taxon>
        <taxon>Fungi</taxon>
        <taxon>Dikarya</taxon>
        <taxon>Basidiomycota</taxon>
        <taxon>Agaricomycotina</taxon>
        <taxon>Agaricomycetes</taxon>
        <taxon>Agaricomycetidae</taxon>
        <taxon>Agaricales</taxon>
        <taxon>Pleurotineae</taxon>
        <taxon>Stephanosporaceae</taxon>
        <taxon>Cristinia</taxon>
    </lineage>
</organism>
<reference evidence="1" key="1">
    <citation type="journal article" date="2021" name="New Phytol.">
        <title>Evolutionary innovations through gain and loss of genes in the ectomycorrhizal Boletales.</title>
        <authorList>
            <person name="Wu G."/>
            <person name="Miyauchi S."/>
            <person name="Morin E."/>
            <person name="Kuo A."/>
            <person name="Drula E."/>
            <person name="Varga T."/>
            <person name="Kohler A."/>
            <person name="Feng B."/>
            <person name="Cao Y."/>
            <person name="Lipzen A."/>
            <person name="Daum C."/>
            <person name="Hundley H."/>
            <person name="Pangilinan J."/>
            <person name="Johnson J."/>
            <person name="Barry K."/>
            <person name="LaButti K."/>
            <person name="Ng V."/>
            <person name="Ahrendt S."/>
            <person name="Min B."/>
            <person name="Choi I.G."/>
            <person name="Park H."/>
            <person name="Plett J.M."/>
            <person name="Magnuson J."/>
            <person name="Spatafora J.W."/>
            <person name="Nagy L.G."/>
            <person name="Henrissat B."/>
            <person name="Grigoriev I.V."/>
            <person name="Yang Z.L."/>
            <person name="Xu J."/>
            <person name="Martin F.M."/>
        </authorList>
    </citation>
    <scope>NUCLEOTIDE SEQUENCE</scope>
    <source>
        <strain evidence="1">KKN 215</strain>
    </source>
</reference>
<proteinExistence type="predicted"/>
<dbReference type="EMBL" id="JAEVFJ010000033">
    <property type="protein sequence ID" value="KAH8092202.1"/>
    <property type="molecule type" value="Genomic_DNA"/>
</dbReference>
<evidence type="ECO:0000313" key="2">
    <source>
        <dbReference type="Proteomes" id="UP000813824"/>
    </source>
</evidence>
<name>A0A8K0XLZ0_9AGAR</name>
<dbReference type="AlphaFoldDB" id="A0A8K0XLZ0"/>
<comment type="caution">
    <text evidence="1">The sequence shown here is derived from an EMBL/GenBank/DDBJ whole genome shotgun (WGS) entry which is preliminary data.</text>
</comment>
<keyword evidence="2" id="KW-1185">Reference proteome</keyword>
<evidence type="ECO:0000313" key="1">
    <source>
        <dbReference type="EMBL" id="KAH8092202.1"/>
    </source>
</evidence>
<accession>A0A8K0XLZ0</accession>
<gene>
    <name evidence="1" type="ORF">BXZ70DRAFT_463534</name>
</gene>